<proteinExistence type="predicted"/>
<protein>
    <submittedName>
        <fullName evidence="1">Uncharacterized protein</fullName>
    </submittedName>
</protein>
<comment type="caution">
    <text evidence="1">The sequence shown here is derived from an EMBL/GenBank/DDBJ whole genome shotgun (WGS) entry which is preliminary data.</text>
</comment>
<evidence type="ECO:0000313" key="2">
    <source>
        <dbReference type="Proteomes" id="UP000298663"/>
    </source>
</evidence>
<keyword evidence="2" id="KW-1185">Reference proteome</keyword>
<evidence type="ECO:0000313" key="1">
    <source>
        <dbReference type="EMBL" id="TMS39154.1"/>
    </source>
</evidence>
<gene>
    <name evidence="1" type="ORF">L596_005724</name>
</gene>
<name>A0A4U8V168_STECR</name>
<dbReference type="EMBL" id="AZBU02000001">
    <property type="protein sequence ID" value="TMS39154.1"/>
    <property type="molecule type" value="Genomic_DNA"/>
</dbReference>
<reference evidence="1 2" key="1">
    <citation type="journal article" date="2015" name="Genome Biol.">
        <title>Comparative genomics of Steinernema reveals deeply conserved gene regulatory networks.</title>
        <authorList>
            <person name="Dillman A.R."/>
            <person name="Macchietto M."/>
            <person name="Porter C.F."/>
            <person name="Rogers A."/>
            <person name="Williams B."/>
            <person name="Antoshechkin I."/>
            <person name="Lee M.M."/>
            <person name="Goodwin Z."/>
            <person name="Lu X."/>
            <person name="Lewis E.E."/>
            <person name="Goodrich-Blair H."/>
            <person name="Stock S.P."/>
            <person name="Adams B.J."/>
            <person name="Sternberg P.W."/>
            <person name="Mortazavi A."/>
        </authorList>
    </citation>
    <scope>NUCLEOTIDE SEQUENCE [LARGE SCALE GENOMIC DNA]</scope>
    <source>
        <strain evidence="1 2">ALL</strain>
    </source>
</reference>
<accession>A0A4U8V168</accession>
<dbReference type="AlphaFoldDB" id="A0A4U8V168"/>
<dbReference type="Proteomes" id="UP000298663">
    <property type="component" value="Unassembled WGS sequence"/>
</dbReference>
<organism evidence="1 2">
    <name type="scientific">Steinernema carpocapsae</name>
    <name type="common">Entomopathogenic nematode</name>
    <dbReference type="NCBI Taxonomy" id="34508"/>
    <lineage>
        <taxon>Eukaryota</taxon>
        <taxon>Metazoa</taxon>
        <taxon>Ecdysozoa</taxon>
        <taxon>Nematoda</taxon>
        <taxon>Chromadorea</taxon>
        <taxon>Rhabditida</taxon>
        <taxon>Tylenchina</taxon>
        <taxon>Panagrolaimomorpha</taxon>
        <taxon>Strongyloidoidea</taxon>
        <taxon>Steinernematidae</taxon>
        <taxon>Steinernema</taxon>
    </lineage>
</organism>
<reference evidence="1 2" key="2">
    <citation type="journal article" date="2019" name="G3 (Bethesda)">
        <title>Hybrid Assembly of the Genome of the Entomopathogenic Nematode Steinernema carpocapsae Identifies the X-Chromosome.</title>
        <authorList>
            <person name="Serra L."/>
            <person name="Macchietto M."/>
            <person name="Macias-Munoz A."/>
            <person name="McGill C.J."/>
            <person name="Rodriguez I.M."/>
            <person name="Rodriguez B."/>
            <person name="Murad R."/>
            <person name="Mortazavi A."/>
        </authorList>
    </citation>
    <scope>NUCLEOTIDE SEQUENCE [LARGE SCALE GENOMIC DNA]</scope>
    <source>
        <strain evidence="1 2">ALL</strain>
    </source>
</reference>
<sequence length="137" mass="15730">MKQRLKTDARSSACLKIFIIISIVGLRRSSFVCGKLINLLLLCKKLRTPLEKERAVQVRKARRRRFATATLSCMRISLTSACVRLRPAPERNREEIRIWSVGGLVRTFLRFRLLPALLLGSQSENQQQPTVRPPCAW</sequence>